<name>A0A2U1MR77_ARTAN</name>
<keyword evidence="3" id="KW-1185">Reference proteome</keyword>
<proteinExistence type="predicted"/>
<dbReference type="EMBL" id="PKPP01004569">
    <property type="protein sequence ID" value="PWA63768.1"/>
    <property type="molecule type" value="Genomic_DNA"/>
</dbReference>
<evidence type="ECO:0000256" key="1">
    <source>
        <dbReference type="SAM" id="MobiDB-lite"/>
    </source>
</evidence>
<evidence type="ECO:0000313" key="2">
    <source>
        <dbReference type="EMBL" id="PWA63768.1"/>
    </source>
</evidence>
<comment type="caution">
    <text evidence="2">The sequence shown here is derived from an EMBL/GenBank/DDBJ whole genome shotgun (WGS) entry which is preliminary data.</text>
</comment>
<organism evidence="2 3">
    <name type="scientific">Artemisia annua</name>
    <name type="common">Sweet wormwood</name>
    <dbReference type="NCBI Taxonomy" id="35608"/>
    <lineage>
        <taxon>Eukaryota</taxon>
        <taxon>Viridiplantae</taxon>
        <taxon>Streptophyta</taxon>
        <taxon>Embryophyta</taxon>
        <taxon>Tracheophyta</taxon>
        <taxon>Spermatophyta</taxon>
        <taxon>Magnoliopsida</taxon>
        <taxon>eudicotyledons</taxon>
        <taxon>Gunneridae</taxon>
        <taxon>Pentapetalae</taxon>
        <taxon>asterids</taxon>
        <taxon>campanulids</taxon>
        <taxon>Asterales</taxon>
        <taxon>Asteraceae</taxon>
        <taxon>Asteroideae</taxon>
        <taxon>Anthemideae</taxon>
        <taxon>Artemisiinae</taxon>
        <taxon>Artemisia</taxon>
    </lineage>
</organism>
<dbReference type="AlphaFoldDB" id="A0A2U1MR77"/>
<feature type="region of interest" description="Disordered" evidence="1">
    <location>
        <begin position="1"/>
        <end position="58"/>
    </location>
</feature>
<accession>A0A2U1MR77</accession>
<protein>
    <submittedName>
        <fullName evidence="2">Uncharacterized protein</fullName>
    </submittedName>
</protein>
<evidence type="ECO:0000313" key="3">
    <source>
        <dbReference type="Proteomes" id="UP000245207"/>
    </source>
</evidence>
<sequence>MDDQSPFDVGKSTEVSNTPVSPSGRAKKAKDGGETIEATKNISDDRSPADAGQSKEAINTPVYPSGLLKIAKVKATKSISNAKKMVMNDQDDRRKVYYYARDFEKRIGISQKYNIG</sequence>
<dbReference type="Proteomes" id="UP000245207">
    <property type="component" value="Unassembled WGS sequence"/>
</dbReference>
<gene>
    <name evidence="2" type="ORF">CTI12_AA350600</name>
</gene>
<reference evidence="2 3" key="1">
    <citation type="journal article" date="2018" name="Mol. Plant">
        <title>The genome of Artemisia annua provides insight into the evolution of Asteraceae family and artemisinin biosynthesis.</title>
        <authorList>
            <person name="Shen Q."/>
            <person name="Zhang L."/>
            <person name="Liao Z."/>
            <person name="Wang S."/>
            <person name="Yan T."/>
            <person name="Shi P."/>
            <person name="Liu M."/>
            <person name="Fu X."/>
            <person name="Pan Q."/>
            <person name="Wang Y."/>
            <person name="Lv Z."/>
            <person name="Lu X."/>
            <person name="Zhang F."/>
            <person name="Jiang W."/>
            <person name="Ma Y."/>
            <person name="Chen M."/>
            <person name="Hao X."/>
            <person name="Li L."/>
            <person name="Tang Y."/>
            <person name="Lv G."/>
            <person name="Zhou Y."/>
            <person name="Sun X."/>
            <person name="Brodelius P.E."/>
            <person name="Rose J.K.C."/>
            <person name="Tang K."/>
        </authorList>
    </citation>
    <scope>NUCLEOTIDE SEQUENCE [LARGE SCALE GENOMIC DNA]</scope>
    <source>
        <strain evidence="3">cv. Huhao1</strain>
        <tissue evidence="2">Leaf</tissue>
    </source>
</reference>